<organism evidence="3 4">
    <name type="scientific">Nonomuraea guangzhouensis</name>
    <dbReference type="NCBI Taxonomy" id="1291555"/>
    <lineage>
        <taxon>Bacteria</taxon>
        <taxon>Bacillati</taxon>
        <taxon>Actinomycetota</taxon>
        <taxon>Actinomycetes</taxon>
        <taxon>Streptosporangiales</taxon>
        <taxon>Streptosporangiaceae</taxon>
        <taxon>Nonomuraea</taxon>
    </lineage>
</organism>
<keyword evidence="4" id="KW-1185">Reference proteome</keyword>
<dbReference type="Pfam" id="PF00239">
    <property type="entry name" value="Resolvase"/>
    <property type="match status" value="2"/>
</dbReference>
<reference evidence="4" key="1">
    <citation type="journal article" date="2019" name="Int. J. Syst. Evol. Microbiol.">
        <title>The Global Catalogue of Microorganisms (GCM) 10K type strain sequencing project: providing services to taxonomists for standard genome sequencing and annotation.</title>
        <authorList>
            <consortium name="The Broad Institute Genomics Platform"/>
            <consortium name="The Broad Institute Genome Sequencing Center for Infectious Disease"/>
            <person name="Wu L."/>
            <person name="Ma J."/>
        </authorList>
    </citation>
    <scope>NUCLEOTIDE SEQUENCE [LARGE SCALE GENOMIC DNA]</scope>
    <source>
        <strain evidence="4">CGMCC 1.15399</strain>
    </source>
</reference>
<comment type="caution">
    <text evidence="3">The sequence shown here is derived from an EMBL/GenBank/DDBJ whole genome shotgun (WGS) entry which is preliminary data.</text>
</comment>
<sequence>MLYGTLGHVNRTRVGYARCPTDEQDVIIQTERLLALGVPEDRIHIDRGFSGTTRRNRAGLAAIYDWNDPFGRLFLQTLAMVAEFEANLRHMRTREGMALAKKNGKLKDKQPQLPEPARLHPSAELDVALHPRSFSAPTAVPGFPDPGSGADNNGVVTAWRFRSPP</sequence>
<evidence type="ECO:0000256" key="1">
    <source>
        <dbReference type="SAM" id="MobiDB-lite"/>
    </source>
</evidence>
<dbReference type="SMART" id="SM00857">
    <property type="entry name" value="Resolvase"/>
    <property type="match status" value="1"/>
</dbReference>
<proteinExistence type="predicted"/>
<feature type="domain" description="Resolvase/invertase-type recombinase catalytic" evidence="2">
    <location>
        <begin position="13"/>
        <end position="106"/>
    </location>
</feature>
<evidence type="ECO:0000259" key="2">
    <source>
        <dbReference type="SMART" id="SM00857"/>
    </source>
</evidence>
<name>A0ABW4G5Y4_9ACTN</name>
<protein>
    <submittedName>
        <fullName evidence="3">Recombinase family protein</fullName>
    </submittedName>
</protein>
<evidence type="ECO:0000313" key="4">
    <source>
        <dbReference type="Proteomes" id="UP001597097"/>
    </source>
</evidence>
<accession>A0ABW4G5Y4</accession>
<dbReference type="InterPro" id="IPR006119">
    <property type="entry name" value="Resolv_N"/>
</dbReference>
<dbReference type="EMBL" id="JBHUCM010000012">
    <property type="protein sequence ID" value="MFD1537921.1"/>
    <property type="molecule type" value="Genomic_DNA"/>
</dbReference>
<evidence type="ECO:0000313" key="3">
    <source>
        <dbReference type="EMBL" id="MFD1537921.1"/>
    </source>
</evidence>
<feature type="region of interest" description="Disordered" evidence="1">
    <location>
        <begin position="136"/>
        <end position="155"/>
    </location>
</feature>
<dbReference type="RefSeq" id="WP_219531013.1">
    <property type="nucleotide sequence ID" value="NZ_JAHKRM010000010.1"/>
</dbReference>
<dbReference type="Proteomes" id="UP001597097">
    <property type="component" value="Unassembled WGS sequence"/>
</dbReference>
<gene>
    <name evidence="3" type="ORF">ACFSJ0_12785</name>
</gene>